<dbReference type="GO" id="GO:0006281">
    <property type="term" value="P:DNA repair"/>
    <property type="evidence" value="ECO:0007669"/>
    <property type="project" value="UniProtKB-KW"/>
</dbReference>
<dbReference type="Proteomes" id="UP000789396">
    <property type="component" value="Unassembled WGS sequence"/>
</dbReference>
<dbReference type="OrthoDB" id="3366231at2759"/>
<comment type="cofactor">
    <cofactor evidence="1">
        <name>Mg(2+)</name>
        <dbReference type="ChEBI" id="CHEBI:18420"/>
    </cofactor>
</comment>
<sequence>QIDKIISAEMPYKDGCLKEMIKKFMLHRQQHSFHCLHNGVYIYQYLKPIVPVTYINEKAAKKIGLSCGTTALAALLYEGGHMAHSLFRISVEENNINIQSTIKYFSSHADLICESVLIIWNELPMANKAILDCVDLLLKQICNKNEPFGRKPVIEIGDSDK</sequence>
<dbReference type="EMBL" id="CAJVPZ010007276">
    <property type="protein sequence ID" value="CAG8584171.1"/>
    <property type="molecule type" value="Genomic_DNA"/>
</dbReference>
<evidence type="ECO:0000313" key="3">
    <source>
        <dbReference type="EMBL" id="CAG8584171.1"/>
    </source>
</evidence>
<keyword evidence="1" id="KW-0378">Hydrolase</keyword>
<dbReference type="GO" id="GO:0000723">
    <property type="term" value="P:telomere maintenance"/>
    <property type="evidence" value="ECO:0007669"/>
    <property type="project" value="InterPro"/>
</dbReference>
<keyword evidence="1" id="KW-0234">DNA repair</keyword>
<dbReference type="InterPro" id="IPR010285">
    <property type="entry name" value="DNA_helicase_pif1-like_DEAD"/>
</dbReference>
<comment type="similarity">
    <text evidence="1">Belongs to the helicase family.</text>
</comment>
<dbReference type="EC" id="5.6.2.3" evidence="1"/>
<feature type="domain" description="DNA helicase Pif1-like DEAD-box helicase" evidence="2">
    <location>
        <begin position="58"/>
        <end position="158"/>
    </location>
</feature>
<reference evidence="3" key="1">
    <citation type="submission" date="2021-06" db="EMBL/GenBank/DDBJ databases">
        <authorList>
            <person name="Kallberg Y."/>
            <person name="Tangrot J."/>
            <person name="Rosling A."/>
        </authorList>
    </citation>
    <scope>NUCLEOTIDE SEQUENCE</scope>
    <source>
        <strain evidence="3">IN212</strain>
    </source>
</reference>
<evidence type="ECO:0000259" key="2">
    <source>
        <dbReference type="Pfam" id="PF05970"/>
    </source>
</evidence>
<accession>A0A9N9C090</accession>
<dbReference type="GO" id="GO:0006310">
    <property type="term" value="P:DNA recombination"/>
    <property type="evidence" value="ECO:0007669"/>
    <property type="project" value="UniProtKB-KW"/>
</dbReference>
<comment type="catalytic activity">
    <reaction evidence="1">
        <text>ATP + H2O = ADP + phosphate + H(+)</text>
        <dbReference type="Rhea" id="RHEA:13065"/>
        <dbReference type="ChEBI" id="CHEBI:15377"/>
        <dbReference type="ChEBI" id="CHEBI:15378"/>
        <dbReference type="ChEBI" id="CHEBI:30616"/>
        <dbReference type="ChEBI" id="CHEBI:43474"/>
        <dbReference type="ChEBI" id="CHEBI:456216"/>
        <dbReference type="EC" id="5.6.2.3"/>
    </reaction>
</comment>
<keyword evidence="1" id="KW-0347">Helicase</keyword>
<dbReference type="PANTHER" id="PTHR10492">
    <property type="match status" value="1"/>
</dbReference>
<protein>
    <recommendedName>
        <fullName evidence="1">ATP-dependent DNA helicase</fullName>
        <ecNumber evidence="1">5.6.2.3</ecNumber>
    </recommendedName>
</protein>
<organism evidence="3 4">
    <name type="scientific">Racocetra fulgida</name>
    <dbReference type="NCBI Taxonomy" id="60492"/>
    <lineage>
        <taxon>Eukaryota</taxon>
        <taxon>Fungi</taxon>
        <taxon>Fungi incertae sedis</taxon>
        <taxon>Mucoromycota</taxon>
        <taxon>Glomeromycotina</taxon>
        <taxon>Glomeromycetes</taxon>
        <taxon>Diversisporales</taxon>
        <taxon>Gigasporaceae</taxon>
        <taxon>Racocetra</taxon>
    </lineage>
</organism>
<keyword evidence="1" id="KW-0227">DNA damage</keyword>
<keyword evidence="1" id="KW-0233">DNA recombination</keyword>
<gene>
    <name evidence="3" type="ORF">RFULGI_LOCUS5971</name>
</gene>
<dbReference type="GO" id="GO:0016787">
    <property type="term" value="F:hydrolase activity"/>
    <property type="evidence" value="ECO:0007669"/>
    <property type="project" value="UniProtKB-KW"/>
</dbReference>
<dbReference type="Pfam" id="PF05970">
    <property type="entry name" value="PIF1"/>
    <property type="match status" value="1"/>
</dbReference>
<dbReference type="GO" id="GO:0005524">
    <property type="term" value="F:ATP binding"/>
    <property type="evidence" value="ECO:0007669"/>
    <property type="project" value="UniProtKB-KW"/>
</dbReference>
<dbReference type="AlphaFoldDB" id="A0A9N9C090"/>
<evidence type="ECO:0000313" key="4">
    <source>
        <dbReference type="Proteomes" id="UP000789396"/>
    </source>
</evidence>
<proteinExistence type="inferred from homology"/>
<comment type="caution">
    <text evidence="3">The sequence shown here is derived from an EMBL/GenBank/DDBJ whole genome shotgun (WGS) entry which is preliminary data.</text>
</comment>
<feature type="non-terminal residue" evidence="3">
    <location>
        <position position="161"/>
    </location>
</feature>
<evidence type="ECO:0000256" key="1">
    <source>
        <dbReference type="RuleBase" id="RU363044"/>
    </source>
</evidence>
<name>A0A9N9C090_9GLOM</name>
<keyword evidence="1" id="KW-0067">ATP-binding</keyword>
<keyword evidence="4" id="KW-1185">Reference proteome</keyword>
<keyword evidence="1" id="KW-0547">Nucleotide-binding</keyword>
<dbReference type="PANTHER" id="PTHR10492:SF57">
    <property type="entry name" value="ATP-DEPENDENT DNA HELICASE"/>
    <property type="match status" value="1"/>
</dbReference>
<dbReference type="GO" id="GO:0043139">
    <property type="term" value="F:5'-3' DNA helicase activity"/>
    <property type="evidence" value="ECO:0007669"/>
    <property type="project" value="UniProtKB-EC"/>
</dbReference>